<accession>A0A147KK98</accession>
<gene>
    <name evidence="3" type="ORF">AC529_05290</name>
</gene>
<feature type="transmembrane region" description="Helical" evidence="1">
    <location>
        <begin position="54"/>
        <end position="76"/>
    </location>
</feature>
<dbReference type="RefSeq" id="WP_068754816.1">
    <property type="nucleotide sequence ID" value="NZ_KQ950181.1"/>
</dbReference>
<name>A0A147KK98_THECS</name>
<dbReference type="AlphaFoldDB" id="A0A147KK98"/>
<feature type="transmembrane region" description="Helical" evidence="1">
    <location>
        <begin position="20"/>
        <end position="42"/>
    </location>
</feature>
<evidence type="ECO:0000256" key="1">
    <source>
        <dbReference type="SAM" id="Phobius"/>
    </source>
</evidence>
<dbReference type="EMBL" id="LGEM01000021">
    <property type="protein sequence ID" value="KUP97653.1"/>
    <property type="molecule type" value="Genomic_DNA"/>
</dbReference>
<dbReference type="Proteomes" id="UP000074382">
    <property type="component" value="Unassembled WGS sequence"/>
</dbReference>
<dbReference type="STRING" id="665004.AC529_05290"/>
<comment type="caution">
    <text evidence="3">The sequence shown here is derived from an EMBL/GenBank/DDBJ whole genome shotgun (WGS) entry which is preliminary data.</text>
</comment>
<reference evidence="4" key="1">
    <citation type="journal article" date="2017" name="Acta Aliment.">
        <title>Plant polysaccharide degrading enzyme system of Thermpbifida cellulosilytica TB100 revealed by de novo genome project data.</title>
        <authorList>
            <person name="Toth A."/>
            <person name="Baka E."/>
            <person name="Luzics S."/>
            <person name="Bata-Vidacs I."/>
            <person name="Nagy I."/>
            <person name="Balint B."/>
            <person name="Herceg R."/>
            <person name="Olasz F."/>
            <person name="Wilk T."/>
            <person name="Nagy T."/>
            <person name="Kriszt B."/>
            <person name="Nagy I."/>
            <person name="Kukolya J."/>
        </authorList>
    </citation>
    <scope>NUCLEOTIDE SEQUENCE [LARGE SCALE GENOMIC DNA]</scope>
    <source>
        <strain evidence="4">TB100</strain>
    </source>
</reference>
<keyword evidence="1" id="KW-1133">Transmembrane helix</keyword>
<evidence type="ECO:0000313" key="3">
    <source>
        <dbReference type="EMBL" id="KUP97653.1"/>
    </source>
</evidence>
<sequence>MTTARLRPPNNRVSPRAVWLWTVTDAIGAVVIVAGLALGAWAVDSFRWSWLPGWAVDGVWLVPAAVGVYSLVELVVAPRWRYRVHRWEVTGDVVYTRKGWLSRTWQLVPVTRIQTVDHTQGWLERLFGLATLKIQTASHAGSSTIEGLPEEQARRLSEELAARAGELRDDAT</sequence>
<proteinExistence type="predicted"/>
<organism evidence="3 4">
    <name type="scientific">Thermobifida cellulosilytica TB100</name>
    <dbReference type="NCBI Taxonomy" id="665004"/>
    <lineage>
        <taxon>Bacteria</taxon>
        <taxon>Bacillati</taxon>
        <taxon>Actinomycetota</taxon>
        <taxon>Actinomycetes</taxon>
        <taxon>Streptosporangiales</taxon>
        <taxon>Nocardiopsidaceae</taxon>
        <taxon>Thermobifida</taxon>
    </lineage>
</organism>
<dbReference type="InterPro" id="IPR005182">
    <property type="entry name" value="YdbS-like_PH"/>
</dbReference>
<feature type="domain" description="YdbS-like PH" evidence="2">
    <location>
        <begin position="82"/>
        <end position="159"/>
    </location>
</feature>
<dbReference type="PANTHER" id="PTHR34473">
    <property type="entry name" value="UPF0699 TRANSMEMBRANE PROTEIN YDBS"/>
    <property type="match status" value="1"/>
</dbReference>
<protein>
    <recommendedName>
        <fullName evidence="2">YdbS-like PH domain-containing protein</fullName>
    </recommendedName>
</protein>
<evidence type="ECO:0000259" key="2">
    <source>
        <dbReference type="Pfam" id="PF03703"/>
    </source>
</evidence>
<dbReference type="PANTHER" id="PTHR34473:SF3">
    <property type="entry name" value="TRANSMEMBRANE PROTEIN-RELATED"/>
    <property type="match status" value="1"/>
</dbReference>
<evidence type="ECO:0000313" key="4">
    <source>
        <dbReference type="Proteomes" id="UP000074382"/>
    </source>
</evidence>
<keyword evidence="4" id="KW-1185">Reference proteome</keyword>
<keyword evidence="1" id="KW-0472">Membrane</keyword>
<keyword evidence="1" id="KW-0812">Transmembrane</keyword>
<dbReference type="Pfam" id="PF03703">
    <property type="entry name" value="bPH_2"/>
    <property type="match status" value="1"/>
</dbReference>
<dbReference type="PATRIC" id="fig|665004.4.peg.1501"/>